<evidence type="ECO:0000313" key="2">
    <source>
        <dbReference type="Proteomes" id="UP000432015"/>
    </source>
</evidence>
<name>A0A7K1LE45_9ACTN</name>
<keyword evidence="2" id="KW-1185">Reference proteome</keyword>
<dbReference type="InterPro" id="IPR029069">
    <property type="entry name" value="HotDog_dom_sf"/>
</dbReference>
<comment type="caution">
    <text evidence="1">The sequence shown here is derived from an EMBL/GenBank/DDBJ whole genome shotgun (WGS) entry which is preliminary data.</text>
</comment>
<reference evidence="1 2" key="1">
    <citation type="submission" date="2019-11" db="EMBL/GenBank/DDBJ databases">
        <authorList>
            <person name="Cao P."/>
        </authorList>
    </citation>
    <scope>NUCLEOTIDE SEQUENCE [LARGE SCALE GENOMIC DNA]</scope>
    <source>
        <strain evidence="1 2">NEAU-AAG5</strain>
    </source>
</reference>
<dbReference type="Gene3D" id="3.10.129.10">
    <property type="entry name" value="Hotdog Thioesterase"/>
    <property type="match status" value="1"/>
</dbReference>
<dbReference type="RefSeq" id="WP_156222596.1">
    <property type="nucleotide sequence ID" value="NZ_WOFH01000023.1"/>
</dbReference>
<dbReference type="AlphaFoldDB" id="A0A7K1LE45"/>
<accession>A0A7K1LE45</accession>
<proteinExistence type="predicted"/>
<dbReference type="EMBL" id="WOFH01000023">
    <property type="protein sequence ID" value="MUN42684.1"/>
    <property type="molecule type" value="Genomic_DNA"/>
</dbReference>
<dbReference type="SUPFAM" id="SSF54637">
    <property type="entry name" value="Thioesterase/thiol ester dehydrase-isomerase"/>
    <property type="match status" value="1"/>
</dbReference>
<dbReference type="Proteomes" id="UP000432015">
    <property type="component" value="Unassembled WGS sequence"/>
</dbReference>
<protein>
    <submittedName>
        <fullName evidence="1">Acyl-CoA thioesterase</fullName>
    </submittedName>
</protein>
<evidence type="ECO:0000313" key="1">
    <source>
        <dbReference type="EMBL" id="MUN42684.1"/>
    </source>
</evidence>
<dbReference type="CDD" id="cd00586">
    <property type="entry name" value="4HBT"/>
    <property type="match status" value="1"/>
</dbReference>
<organism evidence="1 2">
    <name type="scientific">Actinomadura litoris</name>
    <dbReference type="NCBI Taxonomy" id="2678616"/>
    <lineage>
        <taxon>Bacteria</taxon>
        <taxon>Bacillati</taxon>
        <taxon>Actinomycetota</taxon>
        <taxon>Actinomycetes</taxon>
        <taxon>Streptosporangiales</taxon>
        <taxon>Thermomonosporaceae</taxon>
        <taxon>Actinomadura</taxon>
    </lineage>
</organism>
<gene>
    <name evidence="1" type="ORF">GNZ18_39750</name>
</gene>
<dbReference type="Pfam" id="PF13279">
    <property type="entry name" value="4HBT_2"/>
    <property type="match status" value="1"/>
</dbReference>
<sequence>MNYFEYRHIVGFEDTNLVGNVYYTHYLRWQGRCREMFLRRHAPELLAELREDLRLFTLNVDCQFYAEITAFDEICVRMRLIDLAQTQLEFGFDYLRLDSGGGETLVARGRQRVACVRGAGGGTAPVRVPGALTRALAPFAPSGAEPSGGRAS</sequence>